<feature type="compositionally biased region" description="Basic residues" evidence="1">
    <location>
        <begin position="52"/>
        <end position="62"/>
    </location>
</feature>
<feature type="region of interest" description="Disordered" evidence="1">
    <location>
        <begin position="52"/>
        <end position="98"/>
    </location>
</feature>
<dbReference type="AlphaFoldDB" id="A0A5C2SSU3"/>
<name>A0A5C2SSU3_9APHY</name>
<organism evidence="2 3">
    <name type="scientific">Lentinus tigrinus ALCF2SS1-6</name>
    <dbReference type="NCBI Taxonomy" id="1328759"/>
    <lineage>
        <taxon>Eukaryota</taxon>
        <taxon>Fungi</taxon>
        <taxon>Dikarya</taxon>
        <taxon>Basidiomycota</taxon>
        <taxon>Agaricomycotina</taxon>
        <taxon>Agaricomycetes</taxon>
        <taxon>Polyporales</taxon>
        <taxon>Polyporaceae</taxon>
        <taxon>Lentinus</taxon>
    </lineage>
</organism>
<evidence type="ECO:0000313" key="2">
    <source>
        <dbReference type="EMBL" id="RPD66955.1"/>
    </source>
</evidence>
<dbReference type="Proteomes" id="UP000313359">
    <property type="component" value="Unassembled WGS sequence"/>
</dbReference>
<keyword evidence="3" id="KW-1185">Reference proteome</keyword>
<sequence length="108" mass="12284">MSTWILMHCGRRQPSSWGHWGQVLGRGPVSFRAHQVRILAAAVLWHARRSLSHTRNNTSKRSRGMETVRVVEEPCSTPREDNSGRWSTINCDDPDNGEQAYVLRGESN</sequence>
<dbReference type="EMBL" id="ML122250">
    <property type="protein sequence ID" value="RPD66955.1"/>
    <property type="molecule type" value="Genomic_DNA"/>
</dbReference>
<accession>A0A5C2SSU3</accession>
<reference evidence="2" key="1">
    <citation type="journal article" date="2018" name="Genome Biol. Evol.">
        <title>Genomics and development of Lentinus tigrinus, a white-rot wood-decaying mushroom with dimorphic fruiting bodies.</title>
        <authorList>
            <person name="Wu B."/>
            <person name="Xu Z."/>
            <person name="Knudson A."/>
            <person name="Carlson A."/>
            <person name="Chen N."/>
            <person name="Kovaka S."/>
            <person name="LaButti K."/>
            <person name="Lipzen A."/>
            <person name="Pennachio C."/>
            <person name="Riley R."/>
            <person name="Schakwitz W."/>
            <person name="Umezawa K."/>
            <person name="Ohm R.A."/>
            <person name="Grigoriev I.V."/>
            <person name="Nagy L.G."/>
            <person name="Gibbons J."/>
            <person name="Hibbett D."/>
        </authorList>
    </citation>
    <scope>NUCLEOTIDE SEQUENCE [LARGE SCALE GENOMIC DNA]</scope>
    <source>
        <strain evidence="2">ALCF2SS1-6</strain>
    </source>
</reference>
<feature type="compositionally biased region" description="Basic and acidic residues" evidence="1">
    <location>
        <begin position="63"/>
        <end position="83"/>
    </location>
</feature>
<evidence type="ECO:0000256" key="1">
    <source>
        <dbReference type="SAM" id="MobiDB-lite"/>
    </source>
</evidence>
<proteinExistence type="predicted"/>
<gene>
    <name evidence="2" type="ORF">L227DRAFT_9889</name>
</gene>
<protein>
    <submittedName>
        <fullName evidence="2">Uncharacterized protein</fullName>
    </submittedName>
</protein>
<evidence type="ECO:0000313" key="3">
    <source>
        <dbReference type="Proteomes" id="UP000313359"/>
    </source>
</evidence>